<dbReference type="EMBL" id="JAURUR010000001">
    <property type="protein sequence ID" value="MDP9762691.1"/>
    <property type="molecule type" value="Genomic_DNA"/>
</dbReference>
<proteinExistence type="predicted"/>
<feature type="transmembrane region" description="Helical" evidence="1">
    <location>
        <begin position="143"/>
        <end position="163"/>
    </location>
</feature>
<keyword evidence="3" id="KW-1185">Reference proteome</keyword>
<accession>A0ABT9M7Z0</accession>
<evidence type="ECO:0000313" key="3">
    <source>
        <dbReference type="Proteomes" id="UP001232163"/>
    </source>
</evidence>
<evidence type="ECO:0000256" key="1">
    <source>
        <dbReference type="SAM" id="Phobius"/>
    </source>
</evidence>
<feature type="transmembrane region" description="Helical" evidence="1">
    <location>
        <begin position="84"/>
        <end position="104"/>
    </location>
</feature>
<evidence type="ECO:0000313" key="2">
    <source>
        <dbReference type="EMBL" id="MDP9762691.1"/>
    </source>
</evidence>
<comment type="caution">
    <text evidence="2">The sequence shown here is derived from an EMBL/GenBank/DDBJ whole genome shotgun (WGS) entry which is preliminary data.</text>
</comment>
<feature type="transmembrane region" description="Helical" evidence="1">
    <location>
        <begin position="110"/>
        <end position="131"/>
    </location>
</feature>
<protein>
    <submittedName>
        <fullName evidence="2">Rod shape-determining protein MreD</fullName>
    </submittedName>
</protein>
<organism evidence="2 3">
    <name type="scientific">Deinococcus enclensis</name>
    <dbReference type="NCBI Taxonomy" id="1049582"/>
    <lineage>
        <taxon>Bacteria</taxon>
        <taxon>Thermotogati</taxon>
        <taxon>Deinococcota</taxon>
        <taxon>Deinococci</taxon>
        <taxon>Deinococcales</taxon>
        <taxon>Deinococcaceae</taxon>
        <taxon>Deinococcus</taxon>
    </lineage>
</organism>
<name>A0ABT9M7Z0_9DEIO</name>
<feature type="transmembrane region" description="Helical" evidence="1">
    <location>
        <begin position="21"/>
        <end position="38"/>
    </location>
</feature>
<gene>
    <name evidence="2" type="ORF">QO006_000104</name>
</gene>
<dbReference type="RefSeq" id="WP_307462990.1">
    <property type="nucleotide sequence ID" value="NZ_JAURUR010000001.1"/>
</dbReference>
<keyword evidence="1" id="KW-0812">Transmembrane</keyword>
<reference evidence="2 3" key="1">
    <citation type="submission" date="2023-07" db="EMBL/GenBank/DDBJ databases">
        <title>Genomic Encyclopedia of Type Strains, Phase IV (KMG-IV): sequencing the most valuable type-strain genomes for metagenomic binning, comparative biology and taxonomic classification.</title>
        <authorList>
            <person name="Goeker M."/>
        </authorList>
    </citation>
    <scope>NUCLEOTIDE SEQUENCE [LARGE SCALE GENOMIC DNA]</scope>
    <source>
        <strain evidence="2 3">NIO-1023</strain>
    </source>
</reference>
<dbReference type="Proteomes" id="UP001232163">
    <property type="component" value="Unassembled WGS sequence"/>
</dbReference>
<keyword evidence="1" id="KW-1133">Transmembrane helix</keyword>
<keyword evidence="1" id="KW-0472">Membrane</keyword>
<sequence length="182" mass="19334">MTRDRLTGVPRRGSQRWLRPTLYLLALITVQSLLSRLAEAVGVAAPDLFLLTGAALAWRLAPLPALLAAYGVGLLQDVLGAGTLGFHAAGVAGGALLVMFVRRYVGDGSIFQGLLSVVAAVVGEWLAFLVLNYVLRMGLITQASLMQTVPAVFLGTLIVSGVWERLIVWGLGERSGSEETFS</sequence>